<keyword evidence="3" id="KW-1185">Reference proteome</keyword>
<comment type="caution">
    <text evidence="2">The sequence shown here is derived from an EMBL/GenBank/DDBJ whole genome shotgun (WGS) entry which is preliminary data.</text>
</comment>
<dbReference type="SUPFAM" id="SSF53254">
    <property type="entry name" value="Phosphoglycerate mutase-like"/>
    <property type="match status" value="1"/>
</dbReference>
<dbReference type="AlphaFoldDB" id="A0A364NGV8"/>
<dbReference type="CDD" id="cd07061">
    <property type="entry name" value="HP_HAP_like"/>
    <property type="match status" value="1"/>
</dbReference>
<dbReference type="PANTHER" id="PTHR20963:SF18">
    <property type="entry name" value="ACID PHOSPHATASE PHO11-RELATED"/>
    <property type="match status" value="1"/>
</dbReference>
<organism evidence="2 3">
    <name type="scientific">Stemphylium lycopersici</name>
    <name type="common">Tomato gray leaf spot disease fungus</name>
    <name type="synonym">Thyrospora lycopersici</name>
    <dbReference type="NCBI Taxonomy" id="183478"/>
    <lineage>
        <taxon>Eukaryota</taxon>
        <taxon>Fungi</taxon>
        <taxon>Dikarya</taxon>
        <taxon>Ascomycota</taxon>
        <taxon>Pezizomycotina</taxon>
        <taxon>Dothideomycetes</taxon>
        <taxon>Pleosporomycetidae</taxon>
        <taxon>Pleosporales</taxon>
        <taxon>Pleosporineae</taxon>
        <taxon>Pleosporaceae</taxon>
        <taxon>Stemphylium</taxon>
    </lineage>
</organism>
<keyword evidence="1 2" id="KW-0378">Hydrolase</keyword>
<dbReference type="PANTHER" id="PTHR20963">
    <property type="entry name" value="MULTIPLE INOSITOL POLYPHOSPHATE PHOSPHATASE-RELATED"/>
    <property type="match status" value="1"/>
</dbReference>
<sequence>MARHGERYPTKRAGEAQKAVVKRMKDSGKVFTGSLSFLNEWELFWSSDDNDLEQLTSTGPFAGTLGSFTTGVRLRTRYQHLVDHAMTTYPHRPTTFWASDSNRVIETAKHFASGFFGLDYTTTNTAILSVISEHSSLGADTLTPGRTCLANKRDQQHGQRKGYRLMGEWRATYMPPIRRRLLEQTGMHFSDEEIYAMQEMCGFETTVRGRSEWCDVFTREEFLDFEYARDILHYYRAGPGQKYAESMGWLWVNATTNLLVQGPEEAGGLFFSFVHDGDIAPMIAALDVINDNEHLPITHIPHDRKWRKSQVSPMGGRIIFELLSCNTTGSASPPDKFVRLNINDGITAIPGCDSGPGKSCPLDEFVARTKRKGEKLEDFRELCELDGDAAGEITFLNQKQGL</sequence>
<dbReference type="EC" id="3.1.3.2" evidence="2"/>
<evidence type="ECO:0000313" key="3">
    <source>
        <dbReference type="Proteomes" id="UP000249619"/>
    </source>
</evidence>
<dbReference type="EC" id="3.1.3.41" evidence="2"/>
<dbReference type="InterPro" id="IPR029033">
    <property type="entry name" value="His_PPase_superfam"/>
</dbReference>
<protein>
    <submittedName>
        <fullName evidence="2">Phosphoglycerate mutase-like protein</fullName>
        <ecNumber evidence="2">3.1.3.2</ecNumber>
        <ecNumber evidence="2">3.1.3.41</ecNumber>
    </submittedName>
</protein>
<accession>A0A364NGV8</accession>
<name>A0A364NGV8_STELY</name>
<evidence type="ECO:0000313" key="2">
    <source>
        <dbReference type="EMBL" id="RAR16343.1"/>
    </source>
</evidence>
<gene>
    <name evidence="2" type="ORF">DDE83_000215</name>
</gene>
<dbReference type="InterPro" id="IPR000560">
    <property type="entry name" value="His_Pase_clade-2"/>
</dbReference>
<dbReference type="GO" id="GO:0003993">
    <property type="term" value="F:acid phosphatase activity"/>
    <property type="evidence" value="ECO:0007669"/>
    <property type="project" value="UniProtKB-EC"/>
</dbReference>
<evidence type="ECO:0000256" key="1">
    <source>
        <dbReference type="ARBA" id="ARBA00022801"/>
    </source>
</evidence>
<dbReference type="Pfam" id="PF00328">
    <property type="entry name" value="His_Phos_2"/>
    <property type="match status" value="1"/>
</dbReference>
<dbReference type="Proteomes" id="UP000249619">
    <property type="component" value="Unassembled WGS sequence"/>
</dbReference>
<proteinExistence type="predicted"/>
<dbReference type="GO" id="GO:0009277">
    <property type="term" value="C:fungal-type cell wall"/>
    <property type="evidence" value="ECO:0007669"/>
    <property type="project" value="TreeGrafter"/>
</dbReference>
<dbReference type="STRING" id="183478.A0A364NGV8"/>
<dbReference type="Gene3D" id="3.40.50.1240">
    <property type="entry name" value="Phosphoglycerate mutase-like"/>
    <property type="match status" value="1"/>
</dbReference>
<dbReference type="EMBL" id="QGDH01000003">
    <property type="protein sequence ID" value="RAR16343.1"/>
    <property type="molecule type" value="Genomic_DNA"/>
</dbReference>
<dbReference type="OrthoDB" id="6509975at2759"/>
<reference evidence="3" key="1">
    <citation type="submission" date="2018-05" db="EMBL/GenBank/DDBJ databases">
        <title>Draft genome sequence of Stemphylium lycopersici strain CIDEFI 213.</title>
        <authorList>
            <person name="Medina R."/>
            <person name="Franco M.E.E."/>
            <person name="Lucentini C.G."/>
            <person name="Saparrat M.C.N."/>
            <person name="Balatti P.A."/>
        </authorList>
    </citation>
    <scope>NUCLEOTIDE SEQUENCE [LARGE SCALE GENOMIC DNA]</scope>
    <source>
        <strain evidence="3">CIDEFI 213</strain>
    </source>
</reference>